<evidence type="ECO:0000313" key="6">
    <source>
        <dbReference type="Proteomes" id="UP000194350"/>
    </source>
</evidence>
<organism evidence="5 6">
    <name type="scientific">Xenorhabdus vietnamensis</name>
    <dbReference type="NCBI Taxonomy" id="351656"/>
    <lineage>
        <taxon>Bacteria</taxon>
        <taxon>Pseudomonadati</taxon>
        <taxon>Pseudomonadota</taxon>
        <taxon>Gammaproteobacteria</taxon>
        <taxon>Enterobacterales</taxon>
        <taxon>Morganellaceae</taxon>
        <taxon>Xenorhabdus</taxon>
    </lineage>
</organism>
<dbReference type="PANTHER" id="PTHR32328:SF0">
    <property type="entry name" value="L-SERYL-TRNA(SEC) SELENIUM TRANSFERASE"/>
    <property type="match status" value="1"/>
</dbReference>
<dbReference type="AlphaFoldDB" id="A0A1Y2SCG4"/>
<feature type="modified residue" description="N6-(pyridoxal phosphate)lysine" evidence="4">
    <location>
        <position position="213"/>
    </location>
</feature>
<dbReference type="FunFam" id="3.40.640.10:FF:000056">
    <property type="entry name" value="SelA-like pyridoxal phosphate-dependent enzyme"/>
    <property type="match status" value="1"/>
</dbReference>
<reference evidence="5 6" key="1">
    <citation type="submission" date="2016-10" db="EMBL/GenBank/DDBJ databases">
        <title>Systematic genetic and metabolomic analysis of Xenorhabdus and Photorhabdus spp., highlights the requirements for a dual symbiotic and pathogenic life style.</title>
        <authorList>
            <person name="Tobias N.J."/>
            <person name="Wolff H."/>
            <person name="Djahanschiri B."/>
            <person name="Pidot S.J."/>
            <person name="Stinear T.P."/>
            <person name="Ebersberger I."/>
            <person name="Bode H.B."/>
        </authorList>
    </citation>
    <scope>NUCLEOTIDE SEQUENCE [LARGE SCALE GENOMIC DNA]</scope>
    <source>
        <strain evidence="5 6">DSM 22392</strain>
    </source>
</reference>
<comment type="similarity">
    <text evidence="3">Belongs to the SelA family.</text>
</comment>
<dbReference type="Gene3D" id="3.40.640.10">
    <property type="entry name" value="Type I PLP-dependent aspartate aminotransferase-like (Major domain)"/>
    <property type="match status" value="1"/>
</dbReference>
<dbReference type="OrthoDB" id="9787096at2"/>
<dbReference type="InterPro" id="IPR015421">
    <property type="entry name" value="PyrdxlP-dep_Trfase_major"/>
</dbReference>
<sequence>MVFLYEKYQLRQVINAAGRMTALGVSTPSDQVIEQITAGLKHYFEMDDLVDKTGDYIAKLLDVESAVIVSCASAGISQSVAAVIVRDDNDLLLNLHSSHKPVPREIVLPKGHNVNFGAPIETMITLGGGKIIEAGFANECSAAQIADKITPYTAAILYIKSHHAVQKSMLTVADAARVAQAHNLPLIVDAAAEEDLTLYYHQGADLVIYSGAKAIEGPTSGLVIGKQLYVEWVKKQRHGIGRAMKIGKEGILGLTLAIEKYLNGTKETGAEMVLRMLPFIENLNRITGISAKIVWDSAGRDIARAEITFDEHKIGKNTFDILAQLRQGNTAIYFREYKANEGKIEADIRSVASMQLDTIVTELKQVVTGGK</sequence>
<dbReference type="STRING" id="351656.Xvie_02288"/>
<keyword evidence="5" id="KW-0808">Transferase</keyword>
<keyword evidence="2 4" id="KW-0663">Pyridoxal phosphate</keyword>
<dbReference type="Pfam" id="PF03841">
    <property type="entry name" value="SelA"/>
    <property type="match status" value="1"/>
</dbReference>
<evidence type="ECO:0000313" key="5">
    <source>
        <dbReference type="EMBL" id="OTA15951.1"/>
    </source>
</evidence>
<protein>
    <submittedName>
        <fullName evidence="5">L-seryl-tRNA selenium transferase</fullName>
    </submittedName>
</protein>
<dbReference type="InterPro" id="IPR006337">
    <property type="entry name" value="DgaE-like"/>
</dbReference>
<evidence type="ECO:0000256" key="2">
    <source>
        <dbReference type="ARBA" id="ARBA00022898"/>
    </source>
</evidence>
<dbReference type="NCBIfam" id="TIGR01437">
    <property type="entry name" value="selA_rel"/>
    <property type="match status" value="1"/>
</dbReference>
<dbReference type="InterPro" id="IPR018319">
    <property type="entry name" value="SelA-like"/>
</dbReference>
<proteinExistence type="inferred from homology"/>
<dbReference type="Proteomes" id="UP000194350">
    <property type="component" value="Unassembled WGS sequence"/>
</dbReference>
<accession>A0A1Y2SCG4</accession>
<evidence type="ECO:0000256" key="4">
    <source>
        <dbReference type="PIRSR" id="PIRSR618319-50"/>
    </source>
</evidence>
<dbReference type="SUPFAM" id="SSF53383">
    <property type="entry name" value="PLP-dependent transferases"/>
    <property type="match status" value="1"/>
</dbReference>
<dbReference type="PANTHER" id="PTHR32328">
    <property type="entry name" value="L-SERYL-TRNA(SEC) SELENIUM TRANSFERASE"/>
    <property type="match status" value="1"/>
</dbReference>
<evidence type="ECO:0000256" key="1">
    <source>
        <dbReference type="ARBA" id="ARBA00001933"/>
    </source>
</evidence>
<dbReference type="RefSeq" id="WP_086109424.1">
    <property type="nucleotide sequence ID" value="NZ_CAWNGD010000013.1"/>
</dbReference>
<evidence type="ECO:0000256" key="3">
    <source>
        <dbReference type="ARBA" id="ARBA00044507"/>
    </source>
</evidence>
<gene>
    <name evidence="5" type="ORF">Xvie_02288</name>
</gene>
<dbReference type="EMBL" id="MUBJ01000011">
    <property type="protein sequence ID" value="OTA15951.1"/>
    <property type="molecule type" value="Genomic_DNA"/>
</dbReference>
<comment type="cofactor">
    <cofactor evidence="1 4">
        <name>pyridoxal 5'-phosphate</name>
        <dbReference type="ChEBI" id="CHEBI:597326"/>
    </cofactor>
</comment>
<comment type="caution">
    <text evidence="5">The sequence shown here is derived from an EMBL/GenBank/DDBJ whole genome shotgun (WGS) entry which is preliminary data.</text>
</comment>
<name>A0A1Y2SCG4_9GAMM</name>
<keyword evidence="6" id="KW-1185">Reference proteome</keyword>
<dbReference type="InterPro" id="IPR015424">
    <property type="entry name" value="PyrdxlP-dep_Trfase"/>
</dbReference>
<dbReference type="GO" id="GO:0004125">
    <property type="term" value="F:L-seryl-tRNA(Sec) selenium transferase activity"/>
    <property type="evidence" value="ECO:0007669"/>
    <property type="project" value="TreeGrafter"/>
</dbReference>